<dbReference type="PANTHER" id="PTHR13598">
    <property type="entry name" value="AT07567P-RELATED"/>
    <property type="match status" value="1"/>
</dbReference>
<evidence type="ECO:0000256" key="3">
    <source>
        <dbReference type="ARBA" id="ARBA00022692"/>
    </source>
</evidence>
<evidence type="ECO:0000256" key="6">
    <source>
        <dbReference type="ARBA" id="ARBA00023136"/>
    </source>
</evidence>
<dbReference type="AlphaFoldDB" id="A0A8K0D337"/>
<keyword evidence="5 8" id="KW-1133">Transmembrane helix</keyword>
<evidence type="ECO:0000256" key="1">
    <source>
        <dbReference type="ARBA" id="ARBA00004575"/>
    </source>
</evidence>
<evidence type="ECO:0000313" key="10">
    <source>
        <dbReference type="Proteomes" id="UP000801492"/>
    </source>
</evidence>
<evidence type="ECO:0000256" key="5">
    <source>
        <dbReference type="ARBA" id="ARBA00022989"/>
    </source>
</evidence>
<evidence type="ECO:0000256" key="2">
    <source>
        <dbReference type="ARBA" id="ARBA00005748"/>
    </source>
</evidence>
<dbReference type="InterPro" id="IPR019358">
    <property type="entry name" value="NEMP_fam"/>
</dbReference>
<dbReference type="Pfam" id="PF10225">
    <property type="entry name" value="NEMP"/>
    <property type="match status" value="1"/>
</dbReference>
<feature type="transmembrane region" description="Helical" evidence="8">
    <location>
        <begin position="12"/>
        <end position="32"/>
    </location>
</feature>
<feature type="transmembrane region" description="Helical" evidence="8">
    <location>
        <begin position="160"/>
        <end position="181"/>
    </location>
</feature>
<keyword evidence="6 8" id="KW-0472">Membrane</keyword>
<keyword evidence="4" id="KW-0732">Signal</keyword>
<dbReference type="Proteomes" id="UP000801492">
    <property type="component" value="Unassembled WGS sequence"/>
</dbReference>
<dbReference type="GO" id="GO:0005637">
    <property type="term" value="C:nuclear inner membrane"/>
    <property type="evidence" value="ECO:0007669"/>
    <property type="project" value="UniProtKB-SubCell"/>
</dbReference>
<evidence type="ECO:0000313" key="9">
    <source>
        <dbReference type="EMBL" id="KAF2896117.1"/>
    </source>
</evidence>
<feature type="transmembrane region" description="Helical" evidence="8">
    <location>
        <begin position="276"/>
        <end position="295"/>
    </location>
</feature>
<proteinExistence type="inferred from homology"/>
<protein>
    <recommendedName>
        <fullName evidence="11">Nuclear envelope integral membrane protein 1</fullName>
    </recommendedName>
</protein>
<organism evidence="9 10">
    <name type="scientific">Ignelater luminosus</name>
    <name type="common">Cucubano</name>
    <name type="synonym">Pyrophorus luminosus</name>
    <dbReference type="NCBI Taxonomy" id="2038154"/>
    <lineage>
        <taxon>Eukaryota</taxon>
        <taxon>Metazoa</taxon>
        <taxon>Ecdysozoa</taxon>
        <taxon>Arthropoda</taxon>
        <taxon>Hexapoda</taxon>
        <taxon>Insecta</taxon>
        <taxon>Pterygota</taxon>
        <taxon>Neoptera</taxon>
        <taxon>Endopterygota</taxon>
        <taxon>Coleoptera</taxon>
        <taxon>Polyphaga</taxon>
        <taxon>Elateriformia</taxon>
        <taxon>Elateroidea</taxon>
        <taxon>Elateridae</taxon>
        <taxon>Agrypninae</taxon>
        <taxon>Pyrophorini</taxon>
        <taxon>Ignelater</taxon>
    </lineage>
</organism>
<gene>
    <name evidence="9" type="ORF">ILUMI_10059</name>
</gene>
<evidence type="ECO:0000256" key="8">
    <source>
        <dbReference type="SAM" id="Phobius"/>
    </source>
</evidence>
<keyword evidence="10" id="KW-1185">Reference proteome</keyword>
<accession>A0A8K0D337</accession>
<keyword evidence="7" id="KW-0539">Nucleus</keyword>
<dbReference type="OrthoDB" id="509138at2759"/>
<evidence type="ECO:0000256" key="4">
    <source>
        <dbReference type="ARBA" id="ARBA00022729"/>
    </source>
</evidence>
<comment type="caution">
    <text evidence="9">The sequence shown here is derived from an EMBL/GenBank/DDBJ whole genome shotgun (WGS) entry which is preliminary data.</text>
</comment>
<name>A0A8K0D337_IGNLU</name>
<dbReference type="EMBL" id="VTPC01005364">
    <property type="protein sequence ID" value="KAF2896117.1"/>
    <property type="molecule type" value="Genomic_DNA"/>
</dbReference>
<sequence length="396" mass="46284">MSDNVLFYTKNYLAMNILQKILLCLLLMLYNVDAQAPKNVYNLRQGELITHRPSESYIFGNNLKIYCYIGKPKYIIYLWQTVSLELDDMDSDNYVYYEGATPEIVEKTACQASIYCIGIDSKELYRVYLNVIRVDYWKVLLLFSGILLFFSANQLCKNVIFYYLCGITLGVCASFLILIYFLSRMLPGRPMMYGAALCGWTVGVYILQVLLENMRTILINYKNYVFWYTFITALISFIVCYRWGPVTDKRTQNLIQWTFQGIGLFFVFYSSHFQEASMALVILILLVYNFPKKWVSQSKTYWRRKFPPKVCLLSNTEYYQQGVVETAKALEELKSYCSSPDCNQWKTVLKLKDVKRFASFVEGTSHLSDEEILEYETSIQTTDMTDDEDAYTDEEQ</sequence>
<comment type="similarity">
    <text evidence="2">Belongs to the NEMP family.</text>
</comment>
<evidence type="ECO:0008006" key="11">
    <source>
        <dbReference type="Google" id="ProtNLM"/>
    </source>
</evidence>
<feature type="transmembrane region" description="Helical" evidence="8">
    <location>
        <begin position="223"/>
        <end position="241"/>
    </location>
</feature>
<evidence type="ECO:0000256" key="7">
    <source>
        <dbReference type="ARBA" id="ARBA00023242"/>
    </source>
</evidence>
<reference evidence="9" key="1">
    <citation type="submission" date="2019-08" db="EMBL/GenBank/DDBJ databases">
        <title>The genome of the North American firefly Photinus pyralis.</title>
        <authorList>
            <consortium name="Photinus pyralis genome working group"/>
            <person name="Fallon T.R."/>
            <person name="Sander Lower S.E."/>
            <person name="Weng J.-K."/>
        </authorList>
    </citation>
    <scope>NUCLEOTIDE SEQUENCE</scope>
    <source>
        <strain evidence="9">TRF0915ILg1</strain>
        <tissue evidence="9">Whole body</tissue>
    </source>
</reference>
<dbReference type="PANTHER" id="PTHR13598:SF1">
    <property type="entry name" value="AT07567P-RELATED"/>
    <property type="match status" value="1"/>
</dbReference>
<feature type="transmembrane region" description="Helical" evidence="8">
    <location>
        <begin position="136"/>
        <end position="154"/>
    </location>
</feature>
<comment type="subcellular location">
    <subcellularLocation>
        <location evidence="1">Nucleus inner membrane</location>
        <topology evidence="1">Multi-pass membrane protein</topology>
        <orientation evidence="1">Nucleoplasmic side</orientation>
    </subcellularLocation>
</comment>
<feature type="transmembrane region" description="Helical" evidence="8">
    <location>
        <begin position="193"/>
        <end position="211"/>
    </location>
</feature>
<keyword evidence="3 8" id="KW-0812">Transmembrane</keyword>